<evidence type="ECO:0000313" key="1">
    <source>
        <dbReference type="EMBL" id="CAK7272127.1"/>
    </source>
</evidence>
<accession>A0ABP0DXW0</accession>
<name>A0ABP0DXW0_9PEZI</name>
<sequence length="419" mass="46349">MLNANPNVLIDRHLRAQQKALPPSSHLNIHICRGHIYFQSIIILLAPGDLAMHSLGKVLVGDILYDMTQSCNLLTAYTFDDIYVGLHNFYNHYPQHFLKSTQGTVTAEQLVDFRCGNPFDSRAGPWSWPQRLPSYLHESCQWTEVPNARIFASVSSPYQAELVVDVQCKRISGSDLLLAGMCGVHHSVFNALDGKKKVARYCSGHIEAKVAGGESSIDCVALPVGGVNDKVKRQMGKSFVYIVRLVSRSATMGKPCGGYLVMRTGGWVVPPMEERLRLYERDYSPLQTSVTCSTAASTVDSVSLPKPGLSRAVQCPLLSLYCNYQPANLCQGQTPEVWTRLADPAVEDVLWMASKLITGTLYKGFRKGAGTGLASQLPMNRVFLRLWEERIRYSSPSSSALARSDLLYQAHLAGHTRLD</sequence>
<dbReference type="EMBL" id="CAWUON010000083">
    <property type="protein sequence ID" value="CAK7272127.1"/>
    <property type="molecule type" value="Genomic_DNA"/>
</dbReference>
<gene>
    <name evidence="1" type="ORF">SEPCBS119000_004962</name>
</gene>
<dbReference type="Proteomes" id="UP001642502">
    <property type="component" value="Unassembled WGS sequence"/>
</dbReference>
<keyword evidence="2" id="KW-1185">Reference proteome</keyword>
<evidence type="ECO:0000313" key="2">
    <source>
        <dbReference type="Proteomes" id="UP001642502"/>
    </source>
</evidence>
<proteinExistence type="predicted"/>
<protein>
    <submittedName>
        <fullName evidence="1">Uncharacterized protein</fullName>
    </submittedName>
</protein>
<comment type="caution">
    <text evidence="1">The sequence shown here is derived from an EMBL/GenBank/DDBJ whole genome shotgun (WGS) entry which is preliminary data.</text>
</comment>
<reference evidence="1 2" key="1">
    <citation type="submission" date="2024-01" db="EMBL/GenBank/DDBJ databases">
        <authorList>
            <person name="Allen C."/>
            <person name="Tagirdzhanova G."/>
        </authorList>
    </citation>
    <scope>NUCLEOTIDE SEQUENCE [LARGE SCALE GENOMIC DNA]</scope>
    <source>
        <strain evidence="1 2">CBS 119000</strain>
    </source>
</reference>
<organism evidence="1 2">
    <name type="scientific">Sporothrix epigloea</name>
    <dbReference type="NCBI Taxonomy" id="1892477"/>
    <lineage>
        <taxon>Eukaryota</taxon>
        <taxon>Fungi</taxon>
        <taxon>Dikarya</taxon>
        <taxon>Ascomycota</taxon>
        <taxon>Pezizomycotina</taxon>
        <taxon>Sordariomycetes</taxon>
        <taxon>Sordariomycetidae</taxon>
        <taxon>Ophiostomatales</taxon>
        <taxon>Ophiostomataceae</taxon>
        <taxon>Sporothrix</taxon>
    </lineage>
</organism>